<reference evidence="6" key="1">
    <citation type="submission" date="2022-07" db="EMBL/GenBank/DDBJ databases">
        <title>Isolation, identification, and degradation of a PFOSA degrading strain from sewage treatment plant.</title>
        <authorList>
            <person name="Zhang L."/>
            <person name="Huo Y."/>
        </authorList>
    </citation>
    <scope>NUCLEOTIDE SEQUENCE</scope>
    <source>
        <strain evidence="6">C1</strain>
    </source>
</reference>
<feature type="transmembrane region" description="Helical" evidence="5">
    <location>
        <begin position="81"/>
        <end position="105"/>
    </location>
</feature>
<name>A0ABY5IPL5_9FLAO</name>
<evidence type="ECO:0000313" key="7">
    <source>
        <dbReference type="Proteomes" id="UP001059844"/>
    </source>
</evidence>
<evidence type="ECO:0000256" key="4">
    <source>
        <dbReference type="ARBA" id="ARBA00023136"/>
    </source>
</evidence>
<keyword evidence="4 5" id="KW-0472">Membrane</keyword>
<dbReference type="Proteomes" id="UP001059844">
    <property type="component" value="Chromosome"/>
</dbReference>
<comment type="subcellular location">
    <subcellularLocation>
        <location evidence="1">Endomembrane system</location>
        <topology evidence="1">Multi-pass membrane protein</topology>
    </subcellularLocation>
</comment>
<evidence type="ECO:0000313" key="6">
    <source>
        <dbReference type="EMBL" id="UUC44772.1"/>
    </source>
</evidence>
<dbReference type="Pfam" id="PF04191">
    <property type="entry name" value="PEMT"/>
    <property type="match status" value="1"/>
</dbReference>
<dbReference type="PANTHER" id="PTHR12714">
    <property type="entry name" value="PROTEIN-S ISOPRENYLCYSTEINE O-METHYLTRANSFERASE"/>
    <property type="match status" value="1"/>
</dbReference>
<protein>
    <submittedName>
        <fullName evidence="6">Isoprenylcysteine carboxylmethyltransferase family protein</fullName>
    </submittedName>
</protein>
<accession>A0ABY5IPL5</accession>
<sequence length="200" mass="23460">MEYFLKLYLPFYLVLYLLVTFVIPTYRTYKQTGINPVTFGKQDNAHDYIGFVMKFLIVLSTLSVLLFSLGSNYYQYTAPILFLESEPIVITGLFFIHISLIWVMIAQYQMQNSWRIGIDETHKTELRTTGIFGISRNPIFLGMIISISGLFLIVPNTLTFFTMLATYFIIQIQVRLEEAFLLQQHPDTYPNYKQRVKRFL</sequence>
<evidence type="ECO:0000256" key="1">
    <source>
        <dbReference type="ARBA" id="ARBA00004127"/>
    </source>
</evidence>
<feature type="transmembrane region" description="Helical" evidence="5">
    <location>
        <begin position="7"/>
        <end position="28"/>
    </location>
</feature>
<dbReference type="EMBL" id="CP101751">
    <property type="protein sequence ID" value="UUC44772.1"/>
    <property type="molecule type" value="Genomic_DNA"/>
</dbReference>
<dbReference type="InterPro" id="IPR007318">
    <property type="entry name" value="Phopholipid_MeTrfase"/>
</dbReference>
<evidence type="ECO:0000256" key="2">
    <source>
        <dbReference type="ARBA" id="ARBA00022692"/>
    </source>
</evidence>
<organism evidence="6 7">
    <name type="scientific">Flavobacterium cerinum</name>
    <dbReference type="NCBI Taxonomy" id="2502784"/>
    <lineage>
        <taxon>Bacteria</taxon>
        <taxon>Pseudomonadati</taxon>
        <taxon>Bacteroidota</taxon>
        <taxon>Flavobacteriia</taxon>
        <taxon>Flavobacteriales</taxon>
        <taxon>Flavobacteriaceae</taxon>
        <taxon>Flavobacterium</taxon>
    </lineage>
</organism>
<feature type="transmembrane region" description="Helical" evidence="5">
    <location>
        <begin position="139"/>
        <end position="170"/>
    </location>
</feature>
<evidence type="ECO:0000256" key="5">
    <source>
        <dbReference type="SAM" id="Phobius"/>
    </source>
</evidence>
<dbReference type="PANTHER" id="PTHR12714:SF9">
    <property type="entry name" value="PROTEIN-S-ISOPRENYLCYSTEINE O-METHYLTRANSFERASE"/>
    <property type="match status" value="1"/>
</dbReference>
<gene>
    <name evidence="6" type="ORF">NOX80_14185</name>
</gene>
<keyword evidence="7" id="KW-1185">Reference proteome</keyword>
<proteinExistence type="predicted"/>
<dbReference type="RefSeq" id="WP_256550456.1">
    <property type="nucleotide sequence ID" value="NZ_CP101751.1"/>
</dbReference>
<evidence type="ECO:0000256" key="3">
    <source>
        <dbReference type="ARBA" id="ARBA00022989"/>
    </source>
</evidence>
<keyword evidence="2 5" id="KW-0812">Transmembrane</keyword>
<feature type="transmembrane region" description="Helical" evidence="5">
    <location>
        <begin position="48"/>
        <end position="69"/>
    </location>
</feature>
<dbReference type="Gene3D" id="1.20.120.1630">
    <property type="match status" value="1"/>
</dbReference>
<keyword evidence="3 5" id="KW-1133">Transmembrane helix</keyword>